<dbReference type="STRING" id="402600.SAMN05216188_13412"/>
<dbReference type="GO" id="GO:0046872">
    <property type="term" value="F:metal ion binding"/>
    <property type="evidence" value="ECO:0007669"/>
    <property type="project" value="InterPro"/>
</dbReference>
<keyword evidence="1" id="KW-0547">Nucleotide-binding</keyword>
<protein>
    <recommendedName>
        <fullName evidence="3">ATP-grasp domain-containing protein</fullName>
    </recommendedName>
</protein>
<reference evidence="5" key="1">
    <citation type="submission" date="2016-10" db="EMBL/GenBank/DDBJ databases">
        <authorList>
            <person name="Varghese N."/>
            <person name="Submissions S."/>
        </authorList>
    </citation>
    <scope>NUCLEOTIDE SEQUENCE [LARGE SCALE GENOMIC DNA]</scope>
    <source>
        <strain evidence="5">CGMCC 4.3525</strain>
    </source>
</reference>
<accession>A0A1H9WHH1</accession>
<keyword evidence="1" id="KW-0067">ATP-binding</keyword>
<dbReference type="AlphaFoldDB" id="A0A1H9WHH1"/>
<evidence type="ECO:0000259" key="3">
    <source>
        <dbReference type="PROSITE" id="PS50975"/>
    </source>
</evidence>
<evidence type="ECO:0000313" key="4">
    <source>
        <dbReference type="EMBL" id="SES33199.1"/>
    </source>
</evidence>
<keyword evidence="5" id="KW-1185">Reference proteome</keyword>
<dbReference type="PROSITE" id="PS50975">
    <property type="entry name" value="ATP_GRASP"/>
    <property type="match status" value="1"/>
</dbReference>
<feature type="domain" description="ATP-grasp" evidence="3">
    <location>
        <begin position="103"/>
        <end position="282"/>
    </location>
</feature>
<feature type="compositionally biased region" description="Basic and acidic residues" evidence="2">
    <location>
        <begin position="326"/>
        <end position="338"/>
    </location>
</feature>
<dbReference type="Gene3D" id="3.30.470.20">
    <property type="entry name" value="ATP-grasp fold, B domain"/>
    <property type="match status" value="1"/>
</dbReference>
<gene>
    <name evidence="4" type="ORF">SAMN05216188_13412</name>
</gene>
<dbReference type="GO" id="GO:0005524">
    <property type="term" value="F:ATP binding"/>
    <property type="evidence" value="ECO:0007669"/>
    <property type="project" value="UniProtKB-UniRule"/>
</dbReference>
<name>A0A1H9WHH1_9PSEU</name>
<proteinExistence type="predicted"/>
<dbReference type="SUPFAM" id="SSF56059">
    <property type="entry name" value="Glutathione synthetase ATP-binding domain-like"/>
    <property type="match status" value="1"/>
</dbReference>
<dbReference type="InterPro" id="IPR011761">
    <property type="entry name" value="ATP-grasp"/>
</dbReference>
<dbReference type="EMBL" id="FOFR01000034">
    <property type="protein sequence ID" value="SES33199.1"/>
    <property type="molecule type" value="Genomic_DNA"/>
</dbReference>
<evidence type="ECO:0000256" key="1">
    <source>
        <dbReference type="PROSITE-ProRule" id="PRU00409"/>
    </source>
</evidence>
<evidence type="ECO:0000313" key="5">
    <source>
        <dbReference type="Proteomes" id="UP000199352"/>
    </source>
</evidence>
<feature type="region of interest" description="Disordered" evidence="2">
    <location>
        <begin position="289"/>
        <end position="350"/>
    </location>
</feature>
<sequence>MSADVRLLLCFPTVSLARKAVRSGVDLRLVVAEDERRSFESLAAGRTDVVDAGDGDAVARTVASVVRNHRITHVLTADGFPATQAVPDAARAAHVLAEDRRLAEVLATSRYPMIRRRTATGADIAETVARIGLPVVIRSGWCDEVVLRRGAELAEWLGGGEPGPVEVEEFVVGPRVVITTVTLDGMHRVVGVTAKWTTGGGVRYLHPAELDEALACEARASAMAVLDLVGYEFGPAETTLVLSDRGPRVVSVRPGFGTRTVTRLIETVSGIDVQTELLRALAGARARPRSASWYAGAEQPRPRAGDAGGASYVVAEGPTPGTVEALLDRARHAGHAPDPRPAPRRPGGTG</sequence>
<organism evidence="4 5">
    <name type="scientific">Lentzea xinjiangensis</name>
    <dbReference type="NCBI Taxonomy" id="402600"/>
    <lineage>
        <taxon>Bacteria</taxon>
        <taxon>Bacillati</taxon>
        <taxon>Actinomycetota</taxon>
        <taxon>Actinomycetes</taxon>
        <taxon>Pseudonocardiales</taxon>
        <taxon>Pseudonocardiaceae</taxon>
        <taxon>Lentzea</taxon>
    </lineage>
</organism>
<dbReference type="Proteomes" id="UP000199352">
    <property type="component" value="Unassembled WGS sequence"/>
</dbReference>
<evidence type="ECO:0000256" key="2">
    <source>
        <dbReference type="SAM" id="MobiDB-lite"/>
    </source>
</evidence>